<keyword evidence="1" id="KW-0812">Transmembrane</keyword>
<dbReference type="AlphaFoldDB" id="A0A1R0L2D4"/>
<gene>
    <name evidence="2" type="ORF">BS329_02585</name>
</gene>
<reference evidence="2 3" key="1">
    <citation type="submission" date="2016-01" db="EMBL/GenBank/DDBJ databases">
        <title>Amycolatopsis coloradensis genome sequencing and assembly.</title>
        <authorList>
            <person name="Mayilraj S."/>
        </authorList>
    </citation>
    <scope>NUCLEOTIDE SEQUENCE [LARGE SCALE GENOMIC DNA]</scope>
    <source>
        <strain evidence="2 3">DSM 44225</strain>
    </source>
</reference>
<evidence type="ECO:0000313" key="3">
    <source>
        <dbReference type="Proteomes" id="UP000187486"/>
    </source>
</evidence>
<dbReference type="OrthoDB" id="3602494at2"/>
<dbReference type="Proteomes" id="UP000187486">
    <property type="component" value="Unassembled WGS sequence"/>
</dbReference>
<evidence type="ECO:0008006" key="4">
    <source>
        <dbReference type="Google" id="ProtNLM"/>
    </source>
</evidence>
<protein>
    <recommendedName>
        <fullName evidence="4">Pentapeptide repeat-containing protein</fullName>
    </recommendedName>
</protein>
<feature type="transmembrane region" description="Helical" evidence="1">
    <location>
        <begin position="497"/>
        <end position="517"/>
    </location>
</feature>
<dbReference type="Gene3D" id="2.160.20.80">
    <property type="entry name" value="E3 ubiquitin-protein ligase SopA"/>
    <property type="match status" value="1"/>
</dbReference>
<dbReference type="InterPro" id="IPR001646">
    <property type="entry name" value="5peptide_repeat"/>
</dbReference>
<keyword evidence="3" id="KW-1185">Reference proteome</keyword>
<sequence length="583" mass="65677">MDMSWRTCALEWCRGAHISDDRCLAHLNREQQRRYFDSLGPGSRVDLRNTEMTPELVKQLNRAVRDDEGRALFGRADFAGARFREFTNFEKAGFAGADFSKAEFEGPVKFEKTILRGRTSFSDVRFGGNVSFVGFTGEEISFRGAEFRGNTRFDRAVFTESEHARDTFAAARFEKSVWFDWAVFKRETRFDATSFGGETFFRRAVFEKSVRFLPEGGFPRNLWFDDAEFLGICGFDGLDFHGYTSFADAKFAEAVVFGRSGFHQIARFDRVRFGGSARFQQVSFADDTCFDDADFEVEERFGPVEGGPMTFRHTKFRKRMVIDIHAEELDCTETAFEEGVTLRAGSASIDLERAVFGKPSMVAGADSATGVVSLRGTDVADLVLTDVDLSKCLFAGAHHLDELRIEGDCPFGSRGRRQILAEEAAWRRKSPEAIRPRRIADLYRQLRKAQEDSKNEPGAADFYYGEMEMRRHSPATPWSERVILHLYWLVSGYGLRALRALATLAALIALVTVGFRIGGFKTTPAFGDTLVYVAQSTVSLETKLTSLPKDLTPFGEVMRLVMRVLGPLLLGLTLLAVRNRVKR</sequence>
<proteinExistence type="predicted"/>
<keyword evidence="1" id="KW-1133">Transmembrane helix</keyword>
<organism evidence="2 3">
    <name type="scientific">Amycolatopsis coloradensis</name>
    <dbReference type="NCBI Taxonomy" id="76021"/>
    <lineage>
        <taxon>Bacteria</taxon>
        <taxon>Bacillati</taxon>
        <taxon>Actinomycetota</taxon>
        <taxon>Actinomycetes</taxon>
        <taxon>Pseudonocardiales</taxon>
        <taxon>Pseudonocardiaceae</taxon>
        <taxon>Amycolatopsis</taxon>
    </lineage>
</organism>
<dbReference type="EMBL" id="MQUQ01000002">
    <property type="protein sequence ID" value="OLZ56529.1"/>
    <property type="molecule type" value="Genomic_DNA"/>
</dbReference>
<dbReference type="Pfam" id="PF13576">
    <property type="entry name" value="Pentapeptide_3"/>
    <property type="match status" value="1"/>
</dbReference>
<comment type="caution">
    <text evidence="2">The sequence shown here is derived from an EMBL/GenBank/DDBJ whole genome shotgun (WGS) entry which is preliminary data.</text>
</comment>
<evidence type="ECO:0000256" key="1">
    <source>
        <dbReference type="SAM" id="Phobius"/>
    </source>
</evidence>
<name>A0A1R0L2D4_9PSEU</name>
<evidence type="ECO:0000313" key="2">
    <source>
        <dbReference type="EMBL" id="OLZ56529.1"/>
    </source>
</evidence>
<feature type="transmembrane region" description="Helical" evidence="1">
    <location>
        <begin position="557"/>
        <end position="577"/>
    </location>
</feature>
<keyword evidence="1" id="KW-0472">Membrane</keyword>
<accession>A0A1R0L2D4</accession>
<dbReference type="STRING" id="76021.BS329_02585"/>